<evidence type="ECO:0000313" key="1">
    <source>
        <dbReference type="EMBL" id="RJE23912.1"/>
    </source>
</evidence>
<sequence>MVSISPLVKSLIEGYAFIGEPRQFNVAWRGMRGLLGTWTELVEGAADAVMGKSGQKDSEGQRRKWKVDEVRLVQSDHTSLHTKLC</sequence>
<accession>A0A3A2ZL91</accession>
<keyword evidence="2" id="KW-1185">Reference proteome</keyword>
<dbReference type="Proteomes" id="UP000266188">
    <property type="component" value="Unassembled WGS sequence"/>
</dbReference>
<proteinExistence type="predicted"/>
<name>A0A3A2ZL91_9EURO</name>
<protein>
    <submittedName>
        <fullName evidence="1">Uncharacterized protein</fullName>
    </submittedName>
</protein>
<evidence type="ECO:0000313" key="2">
    <source>
        <dbReference type="Proteomes" id="UP000266188"/>
    </source>
</evidence>
<gene>
    <name evidence="1" type="ORF">PHISCL_03728</name>
</gene>
<dbReference type="EMBL" id="MVGC01000100">
    <property type="protein sequence ID" value="RJE23912.1"/>
    <property type="molecule type" value="Genomic_DNA"/>
</dbReference>
<comment type="caution">
    <text evidence="1">The sequence shown here is derived from an EMBL/GenBank/DDBJ whole genome shotgun (WGS) entry which is preliminary data.</text>
</comment>
<organism evidence="1 2">
    <name type="scientific">Aspergillus sclerotialis</name>
    <dbReference type="NCBI Taxonomy" id="2070753"/>
    <lineage>
        <taxon>Eukaryota</taxon>
        <taxon>Fungi</taxon>
        <taxon>Dikarya</taxon>
        <taxon>Ascomycota</taxon>
        <taxon>Pezizomycotina</taxon>
        <taxon>Eurotiomycetes</taxon>
        <taxon>Eurotiomycetidae</taxon>
        <taxon>Eurotiales</taxon>
        <taxon>Aspergillaceae</taxon>
        <taxon>Aspergillus</taxon>
        <taxon>Aspergillus subgen. Polypaecilum</taxon>
    </lineage>
</organism>
<dbReference type="AlphaFoldDB" id="A0A3A2ZL91"/>
<reference evidence="2" key="1">
    <citation type="submission" date="2017-02" db="EMBL/GenBank/DDBJ databases">
        <authorList>
            <person name="Tafer H."/>
            <person name="Lopandic K."/>
        </authorList>
    </citation>
    <scope>NUCLEOTIDE SEQUENCE [LARGE SCALE GENOMIC DNA]</scope>
    <source>
        <strain evidence="2">CBS 366.77</strain>
    </source>
</reference>